<dbReference type="PANTHER" id="PTHR15431:SF9">
    <property type="entry name" value="CENTROSOMAL PROTEIN 43"/>
    <property type="match status" value="1"/>
</dbReference>
<evidence type="ECO:0000313" key="16">
    <source>
        <dbReference type="Proteomes" id="UP000694701"/>
    </source>
</evidence>
<evidence type="ECO:0000256" key="5">
    <source>
        <dbReference type="ARBA" id="ARBA00022553"/>
    </source>
</evidence>
<dbReference type="SUPFAM" id="SSF47473">
    <property type="entry name" value="EF-hand"/>
    <property type="match status" value="1"/>
</dbReference>
<dbReference type="GO" id="GO:0005509">
    <property type="term" value="F:calcium ion binding"/>
    <property type="evidence" value="ECO:0007669"/>
    <property type="project" value="InterPro"/>
</dbReference>
<comment type="subcellular location">
    <subcellularLocation>
        <location evidence="1">Cytoplasm</location>
        <location evidence="1">Cytoskeleton</location>
        <location evidence="1">Cilium basal body</location>
    </subcellularLocation>
    <subcellularLocation>
        <location evidence="2">Cytoplasm</location>
        <location evidence="2">Cytoskeleton</location>
        <location evidence="2">Microtubule organizing center</location>
        <location evidence="2">Centrosome</location>
    </subcellularLocation>
</comment>
<feature type="region of interest" description="Disordered" evidence="13">
    <location>
        <begin position="343"/>
        <end position="378"/>
    </location>
</feature>
<dbReference type="GO" id="GO:0034453">
    <property type="term" value="P:microtubule anchoring"/>
    <property type="evidence" value="ECO:0007669"/>
    <property type="project" value="InterPro"/>
</dbReference>
<evidence type="ECO:0000256" key="8">
    <source>
        <dbReference type="ARBA" id="ARBA00023273"/>
    </source>
</evidence>
<evidence type="ECO:0000256" key="1">
    <source>
        <dbReference type="ARBA" id="ARBA00004120"/>
    </source>
</evidence>
<evidence type="ECO:0000256" key="4">
    <source>
        <dbReference type="ARBA" id="ARBA00022490"/>
    </source>
</evidence>
<proteinExistence type="inferred from homology"/>
<dbReference type="Proteomes" id="UP000694701">
    <property type="component" value="Unplaced"/>
</dbReference>
<dbReference type="InterPro" id="IPR006594">
    <property type="entry name" value="LisH"/>
</dbReference>
<feature type="region of interest" description="Disordered" evidence="13">
    <location>
        <begin position="252"/>
        <end position="289"/>
    </location>
</feature>
<accession>A0A8C2JIJ4</accession>
<dbReference type="GO" id="GO:0005813">
    <property type="term" value="C:centrosome"/>
    <property type="evidence" value="ECO:0007669"/>
    <property type="project" value="UniProtKB-SubCell"/>
</dbReference>
<gene>
    <name evidence="15" type="primary">LOC109113500</name>
</gene>
<name>A0A8C2JIJ4_CYPCA</name>
<evidence type="ECO:0000256" key="2">
    <source>
        <dbReference type="ARBA" id="ARBA00004300"/>
    </source>
</evidence>
<evidence type="ECO:0000256" key="13">
    <source>
        <dbReference type="SAM" id="MobiDB-lite"/>
    </source>
</evidence>
<keyword evidence="6" id="KW-0970">Cilium biogenesis/degradation</keyword>
<dbReference type="AlphaFoldDB" id="A0A8C2JIJ4"/>
<dbReference type="GO" id="GO:0030030">
    <property type="term" value="P:cell projection organization"/>
    <property type="evidence" value="ECO:0007669"/>
    <property type="project" value="UniProtKB-KW"/>
</dbReference>
<dbReference type="InterPro" id="IPR018993">
    <property type="entry name" value="FOP_dimerisation-dom_N"/>
</dbReference>
<feature type="compositionally biased region" description="Basic and acidic residues" evidence="13">
    <location>
        <begin position="397"/>
        <end position="406"/>
    </location>
</feature>
<dbReference type="Ensembl" id="ENSCCRT00020103106.1">
    <property type="protein sequence ID" value="ENSCCRP00020094358.1"/>
    <property type="gene ID" value="ENSCCRG00020043198.1"/>
</dbReference>
<sequence length="452" mass="50239">MSATEEDTELRDLLIQNLENSGVLNKIKAELRAAVFLALEEQDKVENKSPLVNENLKKSLNTKDGRSVAGLIIDFLQVFNLDFTLAVFQPEISTLNGIDSRETLSKELGISESEVNKNTPLLLELVKRGRHKDKTEGDQRLTERTCPKELLPRQIADARKKFDSHDKNRSGEISRDAVIGIFANLFPHFSRNMLDSYVTEEFRTKGKETSNTVDFQDFLGMYKCFFIQCRSVVTSESSDALYSSSKTTEDRIFSSSASKAGDRRPGETLGSQKNRGSVQVSEVSEEGLGDGKNLRRALEFGLEDEDEGDSFFDDPLPKPQKTYGWREGLGSSLGKAFTADMQLKSAGGSPESSQKDHSSDKNGTSRSKDKGVKEFPALNEKTASLLLDEDLDYDDDFNSHRSENSKSEVSIDEEIEEVSIEGPDISDKLDETTQDVSVSQISLGADYMEDVA</sequence>
<comment type="subunit">
    <text evidence="12">Homodimer. Part of a ternary complex that contains CEP350, CEP43 and MAPRE1. Interacts directly with CEP350 and MAPRE1. Interacts with CEP19. Interacts (via N-terminus) with CEP350 (via C-terminus).</text>
</comment>
<evidence type="ECO:0000256" key="10">
    <source>
        <dbReference type="ARBA" id="ARBA00042293"/>
    </source>
</evidence>
<protein>
    <recommendedName>
        <fullName evidence="9">Centrosomal protein 43</fullName>
    </recommendedName>
    <alternativeName>
        <fullName evidence="10">FGFR1 oncogene partner</fullName>
    </alternativeName>
</protein>
<comment type="similarity">
    <text evidence="3">Belongs to the CEP43 family.</text>
</comment>
<keyword evidence="7" id="KW-0206">Cytoskeleton</keyword>
<dbReference type="PANTHER" id="PTHR15431">
    <property type="entry name" value="FGFR1 ONCOGENE PARTNER/LISH DOMAIN-CONTAINING PROTEIN"/>
    <property type="match status" value="1"/>
</dbReference>
<evidence type="ECO:0000256" key="12">
    <source>
        <dbReference type="ARBA" id="ARBA00046373"/>
    </source>
</evidence>
<keyword evidence="4" id="KW-0963">Cytoplasm</keyword>
<feature type="compositionally biased region" description="Polar residues" evidence="13">
    <location>
        <begin position="269"/>
        <end position="282"/>
    </location>
</feature>
<comment type="function">
    <text evidence="11">Required for anchoring microtubules to the centrosomes. Required for ciliation.</text>
</comment>
<reference evidence="15" key="1">
    <citation type="submission" date="2025-08" db="UniProtKB">
        <authorList>
            <consortium name="Ensembl"/>
        </authorList>
    </citation>
    <scope>IDENTIFICATION</scope>
</reference>
<dbReference type="InterPro" id="IPR002048">
    <property type="entry name" value="EF_hand_dom"/>
</dbReference>
<dbReference type="InterPro" id="IPR011992">
    <property type="entry name" value="EF-hand-dom_pair"/>
</dbReference>
<dbReference type="Pfam" id="PF09398">
    <property type="entry name" value="FOP_dimer"/>
    <property type="match status" value="1"/>
</dbReference>
<evidence type="ECO:0000256" key="6">
    <source>
        <dbReference type="ARBA" id="ARBA00022794"/>
    </source>
</evidence>
<keyword evidence="8" id="KW-0966">Cell projection</keyword>
<dbReference type="Gene3D" id="1.20.960.40">
    <property type="match status" value="1"/>
</dbReference>
<dbReference type="PROSITE" id="PS50896">
    <property type="entry name" value="LISH"/>
    <property type="match status" value="1"/>
</dbReference>
<dbReference type="PROSITE" id="PS50222">
    <property type="entry name" value="EF_HAND_2"/>
    <property type="match status" value="1"/>
</dbReference>
<keyword evidence="5" id="KW-0597">Phosphoprotein</keyword>
<feature type="domain" description="EF-hand" evidence="14">
    <location>
        <begin position="153"/>
        <end position="188"/>
    </location>
</feature>
<evidence type="ECO:0000256" key="7">
    <source>
        <dbReference type="ARBA" id="ARBA00023212"/>
    </source>
</evidence>
<evidence type="ECO:0000256" key="3">
    <source>
        <dbReference type="ARBA" id="ARBA00005385"/>
    </source>
</evidence>
<organism evidence="15 16">
    <name type="scientific">Cyprinus carpio</name>
    <name type="common">Common carp</name>
    <dbReference type="NCBI Taxonomy" id="7962"/>
    <lineage>
        <taxon>Eukaryota</taxon>
        <taxon>Metazoa</taxon>
        <taxon>Chordata</taxon>
        <taxon>Craniata</taxon>
        <taxon>Vertebrata</taxon>
        <taxon>Euteleostomi</taxon>
        <taxon>Actinopterygii</taxon>
        <taxon>Neopterygii</taxon>
        <taxon>Teleostei</taxon>
        <taxon>Ostariophysi</taxon>
        <taxon>Cypriniformes</taxon>
        <taxon>Cyprinidae</taxon>
        <taxon>Cyprininae</taxon>
        <taxon>Cyprinus</taxon>
    </lineage>
</organism>
<feature type="region of interest" description="Disordered" evidence="13">
    <location>
        <begin position="396"/>
        <end position="415"/>
    </location>
</feature>
<dbReference type="Gene3D" id="1.10.238.10">
    <property type="entry name" value="EF-hand"/>
    <property type="match status" value="1"/>
</dbReference>
<evidence type="ECO:0000259" key="14">
    <source>
        <dbReference type="PROSITE" id="PS50222"/>
    </source>
</evidence>
<evidence type="ECO:0000313" key="15">
    <source>
        <dbReference type="Ensembl" id="ENSCCRP00020094358.1"/>
    </source>
</evidence>
<evidence type="ECO:0000256" key="11">
    <source>
        <dbReference type="ARBA" id="ARBA00046076"/>
    </source>
</evidence>
<evidence type="ECO:0000256" key="9">
    <source>
        <dbReference type="ARBA" id="ARBA00041026"/>
    </source>
</evidence>